<dbReference type="EMBL" id="BKCP01004417">
    <property type="protein sequence ID" value="GER31048.1"/>
    <property type="molecule type" value="Genomic_DNA"/>
</dbReference>
<dbReference type="Proteomes" id="UP000325081">
    <property type="component" value="Unassembled WGS sequence"/>
</dbReference>
<keyword evidence="1" id="KW-0371">Homeobox</keyword>
<reference evidence="2" key="1">
    <citation type="journal article" date="2019" name="Curr. Biol.">
        <title>Genome Sequence of Striga asiatica Provides Insight into the Evolution of Plant Parasitism.</title>
        <authorList>
            <person name="Yoshida S."/>
            <person name="Kim S."/>
            <person name="Wafula E.K."/>
            <person name="Tanskanen J."/>
            <person name="Kim Y.M."/>
            <person name="Honaas L."/>
            <person name="Yang Z."/>
            <person name="Spallek T."/>
            <person name="Conn C.E."/>
            <person name="Ichihashi Y."/>
            <person name="Cheong K."/>
            <person name="Cui S."/>
            <person name="Der J.P."/>
            <person name="Gundlach H."/>
            <person name="Jiao Y."/>
            <person name="Hori C."/>
            <person name="Ishida J.K."/>
            <person name="Kasahara H."/>
            <person name="Kiba T."/>
            <person name="Kim M.S."/>
            <person name="Koo N."/>
            <person name="Laohavisit A."/>
            <person name="Lee Y.H."/>
            <person name="Lumba S."/>
            <person name="McCourt P."/>
            <person name="Mortimer J.C."/>
            <person name="Mutuku J.M."/>
            <person name="Nomura T."/>
            <person name="Sasaki-Sekimoto Y."/>
            <person name="Seto Y."/>
            <person name="Wang Y."/>
            <person name="Wakatake T."/>
            <person name="Sakakibara H."/>
            <person name="Demura T."/>
            <person name="Yamaguchi S."/>
            <person name="Yoneyama K."/>
            <person name="Manabe R.I."/>
            <person name="Nelson D.C."/>
            <person name="Schulman A.H."/>
            <person name="Timko M.P."/>
            <person name="dePamphilis C.W."/>
            <person name="Choi D."/>
            <person name="Shirasu K."/>
        </authorList>
    </citation>
    <scope>NUCLEOTIDE SEQUENCE [LARGE SCALE GENOMIC DNA]</scope>
    <source>
        <strain evidence="2">cv. UVA1</strain>
    </source>
</reference>
<proteinExistence type="predicted"/>
<dbReference type="GO" id="GO:0003677">
    <property type="term" value="F:DNA binding"/>
    <property type="evidence" value="ECO:0007669"/>
    <property type="project" value="UniProtKB-KW"/>
</dbReference>
<name>A0A5A7PEP9_STRAF</name>
<comment type="caution">
    <text evidence="1">The sequence shown here is derived from an EMBL/GenBank/DDBJ whole genome shotgun (WGS) entry which is preliminary data.</text>
</comment>
<dbReference type="AlphaFoldDB" id="A0A5A7PEP9"/>
<keyword evidence="1" id="KW-0238">DNA-binding</keyword>
<evidence type="ECO:0000313" key="1">
    <source>
        <dbReference type="EMBL" id="GER31048.1"/>
    </source>
</evidence>
<sequence length="192" mass="21859">MVTSSGITTHSFCMRLKRTTASANRLCLTKAPIMVFHDTTFRSGIRSNKARTRPGSEERIPRDDGFFGHLVEHSTSPFEVVAFCVHVDERVAYVVVSTFETVAQDVRVALRAEVKIDEFGRGCNNRQHGDAIGPQPGFEHFTEMIDCFFRFTRFHVIRNGRIVKVQVFPIRMLVKEQSCLIGIFAFHVHVDK</sequence>
<accession>A0A5A7PEP9</accession>
<evidence type="ECO:0000313" key="2">
    <source>
        <dbReference type="Proteomes" id="UP000325081"/>
    </source>
</evidence>
<gene>
    <name evidence="1" type="ORF">STAS_07027</name>
</gene>
<organism evidence="1 2">
    <name type="scientific">Striga asiatica</name>
    <name type="common">Asiatic witchweed</name>
    <name type="synonym">Buchnera asiatica</name>
    <dbReference type="NCBI Taxonomy" id="4170"/>
    <lineage>
        <taxon>Eukaryota</taxon>
        <taxon>Viridiplantae</taxon>
        <taxon>Streptophyta</taxon>
        <taxon>Embryophyta</taxon>
        <taxon>Tracheophyta</taxon>
        <taxon>Spermatophyta</taxon>
        <taxon>Magnoliopsida</taxon>
        <taxon>eudicotyledons</taxon>
        <taxon>Gunneridae</taxon>
        <taxon>Pentapetalae</taxon>
        <taxon>asterids</taxon>
        <taxon>lamiids</taxon>
        <taxon>Lamiales</taxon>
        <taxon>Orobanchaceae</taxon>
        <taxon>Buchnereae</taxon>
        <taxon>Striga</taxon>
    </lineage>
</organism>
<protein>
    <submittedName>
        <fullName evidence="1">Homeodomain GLABROUS 2</fullName>
    </submittedName>
</protein>
<keyword evidence="2" id="KW-1185">Reference proteome</keyword>